<keyword evidence="7 8" id="KW-0472">Membrane</keyword>
<evidence type="ECO:0000256" key="6">
    <source>
        <dbReference type="ARBA" id="ARBA00022989"/>
    </source>
</evidence>
<gene>
    <name evidence="8" type="primary">murJ</name>
    <name evidence="10" type="ordered locus">Desaci_4275</name>
</gene>
<dbReference type="UniPathway" id="UPA00219"/>
<evidence type="ECO:0000313" key="11">
    <source>
        <dbReference type="Proteomes" id="UP000002892"/>
    </source>
</evidence>
<feature type="transmembrane region" description="Helical" evidence="8">
    <location>
        <begin position="136"/>
        <end position="154"/>
    </location>
</feature>
<accession>I4DBF2</accession>
<feature type="transmembrane region" description="Helical" evidence="8">
    <location>
        <begin position="413"/>
        <end position="435"/>
    </location>
</feature>
<feature type="transmembrane region" description="Helical" evidence="8">
    <location>
        <begin position="161"/>
        <end position="180"/>
    </location>
</feature>
<keyword evidence="5 8" id="KW-0573">Peptidoglycan synthesis</keyword>
<evidence type="ECO:0000256" key="9">
    <source>
        <dbReference type="PIRNR" id="PIRNR002869"/>
    </source>
</evidence>
<keyword evidence="2 8" id="KW-1003">Cell membrane</keyword>
<evidence type="ECO:0000256" key="2">
    <source>
        <dbReference type="ARBA" id="ARBA00022475"/>
    </source>
</evidence>
<dbReference type="PANTHER" id="PTHR47019:SF1">
    <property type="entry name" value="LIPID II FLIPPASE MURJ"/>
    <property type="match status" value="1"/>
</dbReference>
<dbReference type="PANTHER" id="PTHR47019">
    <property type="entry name" value="LIPID II FLIPPASE MURJ"/>
    <property type="match status" value="1"/>
</dbReference>
<keyword evidence="4 8" id="KW-0133">Cell shape</keyword>
<feature type="transmembrane region" description="Helical" evidence="8">
    <location>
        <begin position="271"/>
        <end position="294"/>
    </location>
</feature>
<dbReference type="InterPro" id="IPR051050">
    <property type="entry name" value="Lipid_II_flippase_MurJ/MviN"/>
</dbReference>
<dbReference type="HAMAP" id="MF_02078">
    <property type="entry name" value="MurJ_MviN"/>
    <property type="match status" value="1"/>
</dbReference>
<feature type="transmembrane region" description="Helical" evidence="8">
    <location>
        <begin position="50"/>
        <end position="79"/>
    </location>
</feature>
<protein>
    <recommendedName>
        <fullName evidence="8">Probable lipid II flippase MurJ</fullName>
    </recommendedName>
</protein>
<feature type="transmembrane region" description="Helical" evidence="8">
    <location>
        <begin position="91"/>
        <end position="116"/>
    </location>
</feature>
<dbReference type="GO" id="GO:0005886">
    <property type="term" value="C:plasma membrane"/>
    <property type="evidence" value="ECO:0007669"/>
    <property type="project" value="UniProtKB-SubCell"/>
</dbReference>
<dbReference type="PIRSF" id="PIRSF002869">
    <property type="entry name" value="MviN"/>
    <property type="match status" value="1"/>
</dbReference>
<feature type="transmembrane region" description="Helical" evidence="8">
    <location>
        <begin position="315"/>
        <end position="335"/>
    </location>
</feature>
<dbReference type="KEGG" id="dai:Desaci_4275"/>
<dbReference type="InterPro" id="IPR004268">
    <property type="entry name" value="MurJ"/>
</dbReference>
<feature type="transmembrane region" description="Helical" evidence="8">
    <location>
        <begin position="9"/>
        <end position="30"/>
    </location>
</feature>
<feature type="transmembrane region" description="Helical" evidence="8">
    <location>
        <begin position="355"/>
        <end position="377"/>
    </location>
</feature>
<keyword evidence="8 9" id="KW-0961">Cell wall biogenesis/degradation</keyword>
<proteinExistence type="inferred from homology"/>
<keyword evidence="8 9" id="KW-0813">Transport</keyword>
<evidence type="ECO:0000256" key="4">
    <source>
        <dbReference type="ARBA" id="ARBA00022960"/>
    </source>
</evidence>
<dbReference type="OrthoDB" id="9804143at2"/>
<comment type="similarity">
    <text evidence="8 9">Belongs to the MurJ/MviN family.</text>
</comment>
<comment type="pathway">
    <text evidence="8">Cell wall biogenesis; peptidoglycan biosynthesis.</text>
</comment>
<dbReference type="GO" id="GO:0008360">
    <property type="term" value="P:regulation of cell shape"/>
    <property type="evidence" value="ECO:0007669"/>
    <property type="project" value="UniProtKB-UniRule"/>
</dbReference>
<dbReference type="HOGENOM" id="CLU_006797_5_2_9"/>
<evidence type="ECO:0000256" key="8">
    <source>
        <dbReference type="HAMAP-Rule" id="MF_02078"/>
    </source>
</evidence>
<dbReference type="Proteomes" id="UP000002892">
    <property type="component" value="Chromosome"/>
</dbReference>
<dbReference type="EMBL" id="CP003639">
    <property type="protein sequence ID" value="AFM43126.1"/>
    <property type="molecule type" value="Genomic_DNA"/>
</dbReference>
<evidence type="ECO:0000256" key="3">
    <source>
        <dbReference type="ARBA" id="ARBA00022692"/>
    </source>
</evidence>
<feature type="transmembrane region" description="Helical" evidence="8">
    <location>
        <begin position="482"/>
        <end position="505"/>
    </location>
</feature>
<evidence type="ECO:0000313" key="10">
    <source>
        <dbReference type="EMBL" id="AFM43126.1"/>
    </source>
</evidence>
<dbReference type="GO" id="GO:0009252">
    <property type="term" value="P:peptidoglycan biosynthetic process"/>
    <property type="evidence" value="ECO:0007669"/>
    <property type="project" value="UniProtKB-UniRule"/>
</dbReference>
<dbReference type="Pfam" id="PF03023">
    <property type="entry name" value="MurJ"/>
    <property type="match status" value="1"/>
</dbReference>
<dbReference type="AlphaFoldDB" id="I4DBF2"/>
<comment type="function">
    <text evidence="8 9">Involved in peptidoglycan biosynthesis. Transports lipid-linked peptidoglycan precursors from the inner to the outer leaflet of the cytoplasmic membrane.</text>
</comment>
<dbReference type="GO" id="GO:0034204">
    <property type="term" value="P:lipid translocation"/>
    <property type="evidence" value="ECO:0007669"/>
    <property type="project" value="TreeGrafter"/>
</dbReference>
<comment type="subcellular location">
    <subcellularLocation>
        <location evidence="1 8">Cell membrane</location>
        <topology evidence="1 8">Multi-pass membrane protein</topology>
    </subcellularLocation>
</comment>
<keyword evidence="3 8" id="KW-0812">Transmembrane</keyword>
<organism evidence="10 11">
    <name type="scientific">Desulfosporosinus acidiphilus (strain DSM 22704 / JCM 16185 / SJ4)</name>
    <dbReference type="NCBI Taxonomy" id="646529"/>
    <lineage>
        <taxon>Bacteria</taxon>
        <taxon>Bacillati</taxon>
        <taxon>Bacillota</taxon>
        <taxon>Clostridia</taxon>
        <taxon>Eubacteriales</taxon>
        <taxon>Desulfitobacteriaceae</taxon>
        <taxon>Desulfosporosinus</taxon>
    </lineage>
</organism>
<name>I4DBF2_DESAJ</name>
<evidence type="ECO:0000256" key="1">
    <source>
        <dbReference type="ARBA" id="ARBA00004651"/>
    </source>
</evidence>
<dbReference type="CDD" id="cd13123">
    <property type="entry name" value="MATE_MurJ_like"/>
    <property type="match status" value="1"/>
</dbReference>
<dbReference type="eggNOG" id="COG0728">
    <property type="taxonomic scope" value="Bacteria"/>
</dbReference>
<dbReference type="RefSeq" id="WP_014829112.1">
    <property type="nucleotide sequence ID" value="NC_018068.1"/>
</dbReference>
<evidence type="ECO:0000256" key="5">
    <source>
        <dbReference type="ARBA" id="ARBA00022984"/>
    </source>
</evidence>
<dbReference type="GO" id="GO:0071555">
    <property type="term" value="P:cell wall organization"/>
    <property type="evidence" value="ECO:0007669"/>
    <property type="project" value="UniProtKB-UniRule"/>
</dbReference>
<feature type="transmembrane region" description="Helical" evidence="8">
    <location>
        <begin position="231"/>
        <end position="251"/>
    </location>
</feature>
<dbReference type="GO" id="GO:0015648">
    <property type="term" value="F:lipid-linked peptidoglycan transporter activity"/>
    <property type="evidence" value="ECO:0007669"/>
    <property type="project" value="UniProtKB-UniRule"/>
</dbReference>
<dbReference type="NCBIfam" id="TIGR01695">
    <property type="entry name" value="murJ_mviN"/>
    <property type="match status" value="1"/>
</dbReference>
<sequence>MTVLSTQKFIARNALMVALIIGFSTVLGLIRESSIAYTFGASGMTDAYLVAAIIPTFFSGTISGSLTSTFITVYASYLAKGEEEKAWRTTNIVFSLFILLLGALGTIFFLFAPFIVHLIAPSYAGSRLNLTVELTRIMLPNLFFGGLLGILVGVNNAHHSFLAPSSIGLISNVFIISSIFTLGRFWGIYGLAAGSVLGVLGQFLLQLPSARKHGFHYRFLLDFYDPGVREMFTLLTPFIVSAAVAQVNLIVDRTLATGLPAGRVSALYFASKLVLLPQTIFSGAVGMVVYPLLVNAAALEDWPRLVEGLNRAVRLLLLVIFPAVIGLYVLRFPLVQMLFQHGVFDTEDTRITAETVPYLLGVLLTGSMVGMLVNVYFALKKMVVAVGTGAMALLVNIFLSIILVRLLQQRGLALANSLSGLTNLILLFLGFFVVLKLQKKAPLPYRALVVFALQILAAGGLTGVVVYFANTLLHGYWAGFKGLILSTLLSVLAGLLVYLVLTYVFRVEEVCKGIAWVRRKVGRIKAVKIFLN</sequence>
<feature type="transmembrane region" description="Helical" evidence="8">
    <location>
        <begin position="186"/>
        <end position="210"/>
    </location>
</feature>
<reference evidence="10 11" key="1">
    <citation type="journal article" date="2012" name="J. Bacteriol.">
        <title>Complete genome sequences of Desulfosporosinus orientis DSM765T, Desulfosporosinus youngiae DSM17734T, Desulfosporosinus meridiei DSM13257T, and Desulfosporosinus acidiphilus DSM22704T.</title>
        <authorList>
            <person name="Pester M."/>
            <person name="Brambilla E."/>
            <person name="Alazard D."/>
            <person name="Rattei T."/>
            <person name="Weinmaier T."/>
            <person name="Han J."/>
            <person name="Lucas S."/>
            <person name="Lapidus A."/>
            <person name="Cheng J.F."/>
            <person name="Goodwin L."/>
            <person name="Pitluck S."/>
            <person name="Peters L."/>
            <person name="Ovchinnikova G."/>
            <person name="Teshima H."/>
            <person name="Detter J.C."/>
            <person name="Han C.S."/>
            <person name="Tapia R."/>
            <person name="Land M.L."/>
            <person name="Hauser L."/>
            <person name="Kyrpides N.C."/>
            <person name="Ivanova N.N."/>
            <person name="Pagani I."/>
            <person name="Huntmann M."/>
            <person name="Wei C.L."/>
            <person name="Davenport K.W."/>
            <person name="Daligault H."/>
            <person name="Chain P.S."/>
            <person name="Chen A."/>
            <person name="Mavromatis K."/>
            <person name="Markowitz V."/>
            <person name="Szeto E."/>
            <person name="Mikhailova N."/>
            <person name="Pati A."/>
            <person name="Wagner M."/>
            <person name="Woyke T."/>
            <person name="Ollivier B."/>
            <person name="Klenk H.P."/>
            <person name="Spring S."/>
            <person name="Loy A."/>
        </authorList>
    </citation>
    <scope>NUCLEOTIDE SEQUENCE [LARGE SCALE GENOMIC DNA]</scope>
    <source>
        <strain evidence="11">DSM 22704 / JCM 16185 / SJ4</strain>
    </source>
</reference>
<evidence type="ECO:0000256" key="7">
    <source>
        <dbReference type="ARBA" id="ARBA00023136"/>
    </source>
</evidence>
<feature type="transmembrane region" description="Helical" evidence="8">
    <location>
        <begin position="384"/>
        <end position="407"/>
    </location>
</feature>
<dbReference type="STRING" id="646529.Desaci_4275"/>
<keyword evidence="6 8" id="KW-1133">Transmembrane helix</keyword>
<keyword evidence="11" id="KW-1185">Reference proteome</keyword>
<dbReference type="PRINTS" id="PR01806">
    <property type="entry name" value="VIRFACTRMVIN"/>
</dbReference>
<feature type="transmembrane region" description="Helical" evidence="8">
    <location>
        <begin position="447"/>
        <end position="470"/>
    </location>
</feature>